<name>A0A6M3TCQ5_9CAUD</name>
<reference evidence="2 3" key="1">
    <citation type="journal article" date="2020" name="Microb. Biotechnol.">
        <title>Phage biocontrol to combat Pseudomonas syringae pathogens causing disease in cherry.</title>
        <authorList>
            <person name="Rabiey M."/>
            <person name="Roy S.R."/>
            <person name="Holtappels D."/>
            <person name="Franceschetti L."/>
            <person name="Quilty B.J."/>
            <person name="Creeth R."/>
            <person name="Sundin G.W."/>
            <person name="Wagemans J."/>
            <person name="Lavigne R."/>
            <person name="Jackson R.W."/>
        </authorList>
    </citation>
    <scope>NUCLEOTIDE SEQUENCE [LARGE SCALE GENOMIC DNA]</scope>
</reference>
<protein>
    <submittedName>
        <fullName evidence="2">Putative phosphodiesterase</fullName>
    </submittedName>
</protein>
<dbReference type="Pfam" id="PF18909">
    <property type="entry name" value="dGTP_diPhyd_N"/>
    <property type="match status" value="1"/>
</dbReference>
<dbReference type="Proteomes" id="UP000501738">
    <property type="component" value="Segment"/>
</dbReference>
<proteinExistence type="predicted"/>
<organism evidence="2 3">
    <name type="scientific">Pseudomonas phage MR5</name>
    <dbReference type="NCBI Taxonomy" id="2711172"/>
    <lineage>
        <taxon>Viruses</taxon>
        <taxon>Duplodnaviria</taxon>
        <taxon>Heunggongvirae</taxon>
        <taxon>Uroviricota</taxon>
        <taxon>Caudoviricetes</taxon>
        <taxon>Autographivirales</taxon>
        <taxon>Autoscriptoviridae</taxon>
        <taxon>Krylovirinae</taxon>
        <taxon>Mojovirus</taxon>
        <taxon>Mojovirus MR5</taxon>
    </lineage>
</organism>
<gene>
    <name evidence="2" type="ORF">PssvBMR5_gp31</name>
</gene>
<feature type="domain" description="dATP/dGTP diphosphohydrolase N-terminal" evidence="1">
    <location>
        <begin position="5"/>
        <end position="91"/>
    </location>
</feature>
<dbReference type="EMBL" id="MT104468">
    <property type="protein sequence ID" value="QJD54799.1"/>
    <property type="molecule type" value="Genomic_DNA"/>
</dbReference>
<evidence type="ECO:0000259" key="1">
    <source>
        <dbReference type="Pfam" id="PF18909"/>
    </source>
</evidence>
<accession>A0A6M3TCQ5</accession>
<evidence type="ECO:0000313" key="2">
    <source>
        <dbReference type="EMBL" id="QJD54799.1"/>
    </source>
</evidence>
<sequence>MSGAPNALLGVVKVLSWAVAPKPLAPWPDGGKGYVPHSWQQVPEAKRRYRAALLRHQNAVARGELTDDESGLSHWYHIATNALFLAELETIQEVK</sequence>
<keyword evidence="3" id="KW-1185">Reference proteome</keyword>
<dbReference type="InterPro" id="IPR044038">
    <property type="entry name" value="dATP/dGTP_diPOhydrolase_N"/>
</dbReference>
<evidence type="ECO:0000313" key="3">
    <source>
        <dbReference type="Proteomes" id="UP000501738"/>
    </source>
</evidence>